<dbReference type="Gene3D" id="3.30.530.20">
    <property type="match status" value="1"/>
</dbReference>
<dbReference type="Proteomes" id="UP000249254">
    <property type="component" value="Unassembled WGS sequence"/>
</dbReference>
<dbReference type="OrthoDB" id="793407at2"/>
<protein>
    <submittedName>
        <fullName evidence="3">ATPase</fullName>
    </submittedName>
</protein>
<evidence type="ECO:0000256" key="1">
    <source>
        <dbReference type="ARBA" id="ARBA00006817"/>
    </source>
</evidence>
<evidence type="ECO:0000259" key="2">
    <source>
        <dbReference type="Pfam" id="PF08327"/>
    </source>
</evidence>
<dbReference type="EMBL" id="QFYQ01000001">
    <property type="protein sequence ID" value="RAK55103.1"/>
    <property type="molecule type" value="Genomic_DNA"/>
</dbReference>
<sequence>MTGSKVFVALRVKATPERAFEAFTDEIGQWWRPSGLFQTTPRAPGLLAFRDGWLIETLATGKVFQIGQVRAWEPPARLIFSYRQANFPPDLETEVEVRFEAVGEETRVSVEHRGFDRVPDGSVSRHGFPDAALLARLADFWRDHLASLRELA</sequence>
<accession>A0A328AJI5</accession>
<name>A0A328AJI5_9CAUL</name>
<comment type="caution">
    <text evidence="3">The sequence shown here is derived from an EMBL/GenBank/DDBJ whole genome shotgun (WGS) entry which is preliminary data.</text>
</comment>
<reference evidence="4" key="1">
    <citation type="submission" date="2018-05" db="EMBL/GenBank/DDBJ databases">
        <authorList>
            <person name="Li X."/>
        </authorList>
    </citation>
    <scope>NUCLEOTIDE SEQUENCE [LARGE SCALE GENOMIC DNA]</scope>
    <source>
        <strain evidence="4">LX32</strain>
    </source>
</reference>
<evidence type="ECO:0000313" key="3">
    <source>
        <dbReference type="EMBL" id="RAK55103.1"/>
    </source>
</evidence>
<gene>
    <name evidence="3" type="ORF">DJ017_11510</name>
</gene>
<dbReference type="SUPFAM" id="SSF55961">
    <property type="entry name" value="Bet v1-like"/>
    <property type="match status" value="1"/>
</dbReference>
<dbReference type="InterPro" id="IPR023393">
    <property type="entry name" value="START-like_dom_sf"/>
</dbReference>
<dbReference type="RefSeq" id="WP_111528851.1">
    <property type="nucleotide sequence ID" value="NZ_JBHRSG010000003.1"/>
</dbReference>
<evidence type="ECO:0000313" key="4">
    <source>
        <dbReference type="Proteomes" id="UP000249254"/>
    </source>
</evidence>
<proteinExistence type="inferred from homology"/>
<keyword evidence="4" id="KW-1185">Reference proteome</keyword>
<feature type="domain" description="Activator of Hsp90 ATPase homologue 1/2-like C-terminal" evidence="2">
    <location>
        <begin position="13"/>
        <end position="127"/>
    </location>
</feature>
<comment type="similarity">
    <text evidence="1">Belongs to the AHA1 family.</text>
</comment>
<dbReference type="AlphaFoldDB" id="A0A328AJI5"/>
<dbReference type="Pfam" id="PF08327">
    <property type="entry name" value="AHSA1"/>
    <property type="match status" value="1"/>
</dbReference>
<organism evidence="3 4">
    <name type="scientific">Phenylobacterium soli</name>
    <dbReference type="NCBI Taxonomy" id="2170551"/>
    <lineage>
        <taxon>Bacteria</taxon>
        <taxon>Pseudomonadati</taxon>
        <taxon>Pseudomonadota</taxon>
        <taxon>Alphaproteobacteria</taxon>
        <taxon>Caulobacterales</taxon>
        <taxon>Caulobacteraceae</taxon>
        <taxon>Phenylobacterium</taxon>
    </lineage>
</organism>
<dbReference type="InterPro" id="IPR013538">
    <property type="entry name" value="ASHA1/2-like_C"/>
</dbReference>